<dbReference type="InterPro" id="IPR051533">
    <property type="entry name" value="WaaL-like"/>
</dbReference>
<evidence type="ECO:0000313" key="8">
    <source>
        <dbReference type="Proteomes" id="UP000184386"/>
    </source>
</evidence>
<comment type="subcellular location">
    <subcellularLocation>
        <location evidence="1">Membrane</location>
        <topology evidence="1">Multi-pass membrane protein</topology>
    </subcellularLocation>
</comment>
<name>A0A1M6V5Z7_9FIRM</name>
<dbReference type="RefSeq" id="WP_073277907.1">
    <property type="nucleotide sequence ID" value="NZ_FRAC01000017.1"/>
</dbReference>
<protein>
    <submittedName>
        <fullName evidence="7">O-antigen ligase</fullName>
    </submittedName>
</protein>
<feature type="transmembrane region" description="Helical" evidence="5">
    <location>
        <begin position="140"/>
        <end position="156"/>
    </location>
</feature>
<reference evidence="7 8" key="1">
    <citation type="submission" date="2016-11" db="EMBL/GenBank/DDBJ databases">
        <authorList>
            <person name="Jaros S."/>
            <person name="Januszkiewicz K."/>
            <person name="Wedrychowicz H."/>
        </authorList>
    </citation>
    <scope>NUCLEOTIDE SEQUENCE [LARGE SCALE GENOMIC DNA]</scope>
    <source>
        <strain evidence="7 8">DSM 15929</strain>
    </source>
</reference>
<dbReference type="AlphaFoldDB" id="A0A1M6V5Z7"/>
<dbReference type="PANTHER" id="PTHR37422">
    <property type="entry name" value="TEICHURONIC ACID BIOSYNTHESIS PROTEIN TUAE"/>
    <property type="match status" value="1"/>
</dbReference>
<evidence type="ECO:0000256" key="1">
    <source>
        <dbReference type="ARBA" id="ARBA00004141"/>
    </source>
</evidence>
<dbReference type="EMBL" id="FRAC01000017">
    <property type="protein sequence ID" value="SHK76824.1"/>
    <property type="molecule type" value="Genomic_DNA"/>
</dbReference>
<dbReference type="GO" id="GO:0016020">
    <property type="term" value="C:membrane"/>
    <property type="evidence" value="ECO:0007669"/>
    <property type="project" value="UniProtKB-SubCell"/>
</dbReference>
<dbReference type="Pfam" id="PF04932">
    <property type="entry name" value="Wzy_C"/>
    <property type="match status" value="1"/>
</dbReference>
<feature type="transmembrane region" description="Helical" evidence="5">
    <location>
        <begin position="359"/>
        <end position="377"/>
    </location>
</feature>
<evidence type="ECO:0000256" key="4">
    <source>
        <dbReference type="ARBA" id="ARBA00023136"/>
    </source>
</evidence>
<keyword evidence="8" id="KW-1185">Reference proteome</keyword>
<feature type="transmembrane region" description="Helical" evidence="5">
    <location>
        <begin position="111"/>
        <end position="128"/>
    </location>
</feature>
<keyword evidence="4 5" id="KW-0472">Membrane</keyword>
<dbReference type="GO" id="GO:0016874">
    <property type="term" value="F:ligase activity"/>
    <property type="evidence" value="ECO:0007669"/>
    <property type="project" value="UniProtKB-KW"/>
</dbReference>
<dbReference type="PANTHER" id="PTHR37422:SF13">
    <property type="entry name" value="LIPOPOLYSACCHARIDE BIOSYNTHESIS PROTEIN PA4999-RELATED"/>
    <property type="match status" value="1"/>
</dbReference>
<dbReference type="OrthoDB" id="9806320at2"/>
<feature type="domain" description="O-antigen ligase-related" evidence="6">
    <location>
        <begin position="209"/>
        <end position="338"/>
    </location>
</feature>
<keyword evidence="3 5" id="KW-1133">Transmembrane helix</keyword>
<evidence type="ECO:0000256" key="3">
    <source>
        <dbReference type="ARBA" id="ARBA00022989"/>
    </source>
</evidence>
<evidence type="ECO:0000256" key="5">
    <source>
        <dbReference type="SAM" id="Phobius"/>
    </source>
</evidence>
<organism evidence="7 8">
    <name type="scientific">Anaerocolumna jejuensis DSM 15929</name>
    <dbReference type="NCBI Taxonomy" id="1121322"/>
    <lineage>
        <taxon>Bacteria</taxon>
        <taxon>Bacillati</taxon>
        <taxon>Bacillota</taxon>
        <taxon>Clostridia</taxon>
        <taxon>Lachnospirales</taxon>
        <taxon>Lachnospiraceae</taxon>
        <taxon>Anaerocolumna</taxon>
    </lineage>
</organism>
<sequence>MEKRRVIIKENTVIRKIENAQFHIKSSIQKKEITKAVENILTDNNLVMAAAASIFLPYMVSGIILVSIAIYIAINKQTREVCLVHKEFKGILIFQLFFQLVSLFYGNWMGVLGGFAFTLAAILGIFEYHVMTAELYEKSLSIMCVFSCFSTVYALVEQAMISGGYLNYQRVCSLFFYPNYFATISATVILICAYKLLTGQGNKYIFCTAILMNLINIYLSQSMFGWVEVLAGISVMLFLLRYYRLLASFVGVAVIGIALILFINPDVIPRISQANLTLSMRFQIWKNAIFYIKEAPLFGKGTLTYAYSTLQTGKIVAHSHSILLESILNYGILGSAVLAWAVGKYLLSIIKRCYYQGDVKITSLILGIMGAAFVHGVTDITLMWVQTFPLFIFLLAGAGTFKKNVAEDNSIYAKLPGYMVQKVAPVIVYCKMSCDKSKKLLIKKDNIKERMSA</sequence>
<feature type="transmembrane region" description="Helical" evidence="5">
    <location>
        <begin position="204"/>
        <end position="227"/>
    </location>
</feature>
<dbReference type="InterPro" id="IPR007016">
    <property type="entry name" value="O-antigen_ligase-rel_domated"/>
</dbReference>
<feature type="transmembrane region" description="Helical" evidence="5">
    <location>
        <begin position="327"/>
        <end position="347"/>
    </location>
</feature>
<keyword evidence="2 5" id="KW-0812">Transmembrane</keyword>
<feature type="transmembrane region" description="Helical" evidence="5">
    <location>
        <begin position="176"/>
        <end position="197"/>
    </location>
</feature>
<feature type="transmembrane region" description="Helical" evidence="5">
    <location>
        <begin position="46"/>
        <end position="74"/>
    </location>
</feature>
<proteinExistence type="predicted"/>
<evidence type="ECO:0000259" key="6">
    <source>
        <dbReference type="Pfam" id="PF04932"/>
    </source>
</evidence>
<dbReference type="Proteomes" id="UP000184386">
    <property type="component" value="Unassembled WGS sequence"/>
</dbReference>
<gene>
    <name evidence="7" type="ORF">SAMN02745136_03293</name>
</gene>
<keyword evidence="7" id="KW-0436">Ligase</keyword>
<evidence type="ECO:0000313" key="7">
    <source>
        <dbReference type="EMBL" id="SHK76824.1"/>
    </source>
</evidence>
<accession>A0A1M6V5Z7</accession>
<feature type="transmembrane region" description="Helical" evidence="5">
    <location>
        <begin position="242"/>
        <end position="263"/>
    </location>
</feature>
<dbReference type="STRING" id="1121322.SAMN02745136_03293"/>
<feature type="transmembrane region" description="Helical" evidence="5">
    <location>
        <begin position="284"/>
        <end position="307"/>
    </location>
</feature>
<evidence type="ECO:0000256" key="2">
    <source>
        <dbReference type="ARBA" id="ARBA00022692"/>
    </source>
</evidence>